<dbReference type="Pfam" id="PF03992">
    <property type="entry name" value="ABM"/>
    <property type="match status" value="1"/>
</dbReference>
<dbReference type="eggNOG" id="COG1359">
    <property type="taxonomic scope" value="Bacteria"/>
</dbReference>
<comment type="caution">
    <text evidence="2">The sequence shown here is derived from an EMBL/GenBank/DDBJ whole genome shotgun (WGS) entry which is preliminary data.</text>
</comment>
<dbReference type="AlphaFoldDB" id="U7V9Y0"/>
<evidence type="ECO:0000259" key="1">
    <source>
        <dbReference type="PROSITE" id="PS51725"/>
    </source>
</evidence>
<feature type="domain" description="ABM" evidence="1">
    <location>
        <begin position="2"/>
        <end position="90"/>
    </location>
</feature>
<dbReference type="PROSITE" id="PS51725">
    <property type="entry name" value="ABM"/>
    <property type="match status" value="1"/>
</dbReference>
<proteinExistence type="predicted"/>
<dbReference type="RefSeq" id="WP_023051347.1">
    <property type="nucleotide sequence ID" value="NZ_CP173060.2"/>
</dbReference>
<dbReference type="GO" id="GO:0003824">
    <property type="term" value="F:catalytic activity"/>
    <property type="evidence" value="ECO:0007669"/>
    <property type="project" value="TreeGrafter"/>
</dbReference>
<keyword evidence="3" id="KW-1185">Reference proteome</keyword>
<sequence length="95" mass="11267">MIKVTAKFFVNQNKIDQFIQLSKELIENTRKENGCIKYELFEDTTKNTVFSIIEEWENTQALDAHFNSKHFTEIIPQLELTVTQKIEVNIYKQII</sequence>
<dbReference type="EMBL" id="AXZF01000068">
    <property type="protein sequence ID" value="ERT68296.1"/>
    <property type="molecule type" value="Genomic_DNA"/>
</dbReference>
<dbReference type="PANTHER" id="PTHR33336:SF15">
    <property type="entry name" value="ABM DOMAIN-CONTAINING PROTEIN"/>
    <property type="match status" value="1"/>
</dbReference>
<dbReference type="InterPro" id="IPR011008">
    <property type="entry name" value="Dimeric_a/b-barrel"/>
</dbReference>
<dbReference type="STRING" id="1319815.HMPREF0202_01811"/>
<name>U7V9Y0_9FUSO</name>
<dbReference type="PANTHER" id="PTHR33336">
    <property type="entry name" value="QUINOL MONOOXYGENASE YGIN-RELATED"/>
    <property type="match status" value="1"/>
</dbReference>
<evidence type="ECO:0000313" key="3">
    <source>
        <dbReference type="Proteomes" id="UP000017081"/>
    </source>
</evidence>
<accession>U7V9Y0</accession>
<dbReference type="InterPro" id="IPR007138">
    <property type="entry name" value="ABM_dom"/>
</dbReference>
<organism evidence="2 3">
    <name type="scientific">Cetobacterium somerae ATCC BAA-474</name>
    <dbReference type="NCBI Taxonomy" id="1319815"/>
    <lineage>
        <taxon>Bacteria</taxon>
        <taxon>Fusobacteriati</taxon>
        <taxon>Fusobacteriota</taxon>
        <taxon>Fusobacteriia</taxon>
        <taxon>Fusobacteriales</taxon>
        <taxon>Fusobacteriaceae</taxon>
        <taxon>Cetobacterium</taxon>
    </lineage>
</organism>
<reference evidence="2 3" key="1">
    <citation type="submission" date="2013-08" db="EMBL/GenBank/DDBJ databases">
        <authorList>
            <person name="Weinstock G."/>
            <person name="Sodergren E."/>
            <person name="Wylie T."/>
            <person name="Fulton L."/>
            <person name="Fulton R."/>
            <person name="Fronick C."/>
            <person name="O'Laughlin M."/>
            <person name="Godfrey J."/>
            <person name="Miner T."/>
            <person name="Herter B."/>
            <person name="Appelbaum E."/>
            <person name="Cordes M."/>
            <person name="Lek S."/>
            <person name="Wollam A."/>
            <person name="Pepin K.H."/>
            <person name="Palsikar V.B."/>
            <person name="Mitreva M."/>
            <person name="Wilson R.K."/>
        </authorList>
    </citation>
    <scope>NUCLEOTIDE SEQUENCE [LARGE SCALE GENOMIC DNA]</scope>
    <source>
        <strain evidence="2 3">ATCC BAA-474</strain>
    </source>
</reference>
<gene>
    <name evidence="2" type="ORF">HMPREF0202_01811</name>
</gene>
<protein>
    <recommendedName>
        <fullName evidence="1">ABM domain-containing protein</fullName>
    </recommendedName>
</protein>
<evidence type="ECO:0000313" key="2">
    <source>
        <dbReference type="EMBL" id="ERT68296.1"/>
    </source>
</evidence>
<dbReference type="Gene3D" id="3.30.70.100">
    <property type="match status" value="1"/>
</dbReference>
<dbReference type="InterPro" id="IPR050744">
    <property type="entry name" value="AI-2_Isomerase_LsrG"/>
</dbReference>
<dbReference type="HOGENOM" id="CLU_131496_11_0_0"/>
<dbReference type="SUPFAM" id="SSF54909">
    <property type="entry name" value="Dimeric alpha+beta barrel"/>
    <property type="match status" value="1"/>
</dbReference>
<dbReference type="Proteomes" id="UP000017081">
    <property type="component" value="Unassembled WGS sequence"/>
</dbReference>